<sequence length="45" mass="5468">MKIKELTTWEEWKAAFPVMKQLRKHLDEENDLQLVEEGEELLKKL</sequence>
<gene>
    <name evidence="1" type="ORF">HMPREF3213_02959</name>
</gene>
<evidence type="ECO:0000313" key="1">
    <source>
        <dbReference type="EMBL" id="KWZ78456.1"/>
    </source>
</evidence>
<evidence type="ECO:0000313" key="2">
    <source>
        <dbReference type="Proteomes" id="UP000070376"/>
    </source>
</evidence>
<name>A0A133KFY6_HEYCO</name>
<accession>A0A133KFY6</accession>
<reference evidence="2" key="1">
    <citation type="submission" date="2016-01" db="EMBL/GenBank/DDBJ databases">
        <authorList>
            <person name="Mitreva M."/>
            <person name="Pepin K.H."/>
            <person name="Mihindukulasuriya K.A."/>
            <person name="Fulton R."/>
            <person name="Fronick C."/>
            <person name="O'Laughlin M."/>
            <person name="Miner T."/>
            <person name="Herter B."/>
            <person name="Rosa B.A."/>
            <person name="Cordes M."/>
            <person name="Tomlinson C."/>
            <person name="Wollam A."/>
            <person name="Palsikar V.B."/>
            <person name="Mardis E.R."/>
            <person name="Wilson R.K."/>
        </authorList>
    </citation>
    <scope>NUCLEOTIDE SEQUENCE [LARGE SCALE GENOMIC DNA]</scope>
    <source>
        <strain evidence="2">GED7749B</strain>
    </source>
</reference>
<comment type="caution">
    <text evidence="1">The sequence shown here is derived from an EMBL/GenBank/DDBJ whole genome shotgun (WGS) entry which is preliminary data.</text>
</comment>
<organism evidence="1 2">
    <name type="scientific">Heyndrickxia coagulans</name>
    <name type="common">Weizmannia coagulans</name>
    <dbReference type="NCBI Taxonomy" id="1398"/>
    <lineage>
        <taxon>Bacteria</taxon>
        <taxon>Bacillati</taxon>
        <taxon>Bacillota</taxon>
        <taxon>Bacilli</taxon>
        <taxon>Bacillales</taxon>
        <taxon>Bacillaceae</taxon>
        <taxon>Heyndrickxia</taxon>
    </lineage>
</organism>
<dbReference type="Proteomes" id="UP000070376">
    <property type="component" value="Unassembled WGS sequence"/>
</dbReference>
<dbReference type="RefSeq" id="WP_230951765.1">
    <property type="nucleotide sequence ID" value="NZ_KQ955899.1"/>
</dbReference>
<dbReference type="AlphaFoldDB" id="A0A133KFY6"/>
<dbReference type="EMBL" id="LRPN01000142">
    <property type="protein sequence ID" value="KWZ78456.1"/>
    <property type="molecule type" value="Genomic_DNA"/>
</dbReference>
<dbReference type="PATRIC" id="fig|1398.22.peg.2963"/>
<proteinExistence type="predicted"/>
<protein>
    <submittedName>
        <fullName evidence="1">Uncharacterized protein</fullName>
    </submittedName>
</protein>